<sequence>MILSCNVLFEAFIKRCKLFFTYKLFKLFMFTRGVVVSASSFFVSCSWILRCPSVALPLSVTSFMSPVCSSCCSGLLVRCPTFAALFVSSSLFLLSPCPTFVPTNGLIGTLGLFRVPNDSHDGSTASVCVFFDSNDLGSCVEFKVSFDSRSW</sequence>
<dbReference type="EMBL" id="HBUF01136322">
    <property type="protein sequence ID" value="CAG6645296.1"/>
    <property type="molecule type" value="Transcribed_RNA"/>
</dbReference>
<dbReference type="EMBL" id="HBUF01136317">
    <property type="protein sequence ID" value="CAG6645279.1"/>
    <property type="molecule type" value="Transcribed_RNA"/>
</dbReference>
<dbReference type="AlphaFoldDB" id="A0A8D8W582"/>
<accession>A0A8D8W582</accession>
<reference evidence="1" key="1">
    <citation type="submission" date="2021-05" db="EMBL/GenBank/DDBJ databases">
        <authorList>
            <person name="Alioto T."/>
            <person name="Alioto T."/>
            <person name="Gomez Garrido J."/>
        </authorList>
    </citation>
    <scope>NUCLEOTIDE SEQUENCE</scope>
</reference>
<dbReference type="EMBL" id="HBUF01136318">
    <property type="protein sequence ID" value="CAG6645282.1"/>
    <property type="molecule type" value="Transcribed_RNA"/>
</dbReference>
<proteinExistence type="predicted"/>
<dbReference type="EMBL" id="HBUF01136319">
    <property type="protein sequence ID" value="CAG6645285.1"/>
    <property type="molecule type" value="Transcribed_RNA"/>
</dbReference>
<dbReference type="EMBL" id="HBUF01136321">
    <property type="protein sequence ID" value="CAG6645293.1"/>
    <property type="molecule type" value="Transcribed_RNA"/>
</dbReference>
<dbReference type="EMBL" id="HBUF01136320">
    <property type="protein sequence ID" value="CAG6645289.1"/>
    <property type="molecule type" value="Transcribed_RNA"/>
</dbReference>
<organism evidence="1">
    <name type="scientific">Cacopsylla melanoneura</name>
    <dbReference type="NCBI Taxonomy" id="428564"/>
    <lineage>
        <taxon>Eukaryota</taxon>
        <taxon>Metazoa</taxon>
        <taxon>Ecdysozoa</taxon>
        <taxon>Arthropoda</taxon>
        <taxon>Hexapoda</taxon>
        <taxon>Insecta</taxon>
        <taxon>Pterygota</taxon>
        <taxon>Neoptera</taxon>
        <taxon>Paraneoptera</taxon>
        <taxon>Hemiptera</taxon>
        <taxon>Sternorrhyncha</taxon>
        <taxon>Psylloidea</taxon>
        <taxon>Psyllidae</taxon>
        <taxon>Psyllinae</taxon>
        <taxon>Cacopsylla</taxon>
    </lineage>
</organism>
<evidence type="ECO:0000313" key="1">
    <source>
        <dbReference type="EMBL" id="CAG6645289.1"/>
    </source>
</evidence>
<protein>
    <submittedName>
        <fullName evidence="1">Uncharacterized protein</fullName>
    </submittedName>
</protein>
<name>A0A8D8W582_9HEMI</name>